<sequence length="60" mass="6699">MRSGRDSYGDSAVGWVQVRRDKNLCTVKAKISPEHNVKKKQYAVTCIIDEDSESVEPSVS</sequence>
<evidence type="ECO:0000313" key="1">
    <source>
        <dbReference type="EMBL" id="KAJ8946144.1"/>
    </source>
</evidence>
<protein>
    <submittedName>
        <fullName evidence="1">Uncharacterized protein</fullName>
    </submittedName>
</protein>
<dbReference type="Proteomes" id="UP001162156">
    <property type="component" value="Unassembled WGS sequence"/>
</dbReference>
<reference evidence="1" key="1">
    <citation type="journal article" date="2023" name="Insect Mol. Biol.">
        <title>Genome sequencing provides insights into the evolution of gene families encoding plant cell wall-degrading enzymes in longhorned beetles.</title>
        <authorList>
            <person name="Shin N.R."/>
            <person name="Okamura Y."/>
            <person name="Kirsch R."/>
            <person name="Pauchet Y."/>
        </authorList>
    </citation>
    <scope>NUCLEOTIDE SEQUENCE</scope>
    <source>
        <strain evidence="1">RBIC_L_NR</strain>
    </source>
</reference>
<comment type="caution">
    <text evidence="1">The sequence shown here is derived from an EMBL/GenBank/DDBJ whole genome shotgun (WGS) entry which is preliminary data.</text>
</comment>
<keyword evidence="2" id="KW-1185">Reference proteome</keyword>
<dbReference type="EMBL" id="JANEYF010002463">
    <property type="protein sequence ID" value="KAJ8946144.1"/>
    <property type="molecule type" value="Genomic_DNA"/>
</dbReference>
<proteinExistence type="predicted"/>
<dbReference type="AlphaFoldDB" id="A0AAV8Y5A4"/>
<organism evidence="1 2">
    <name type="scientific">Rhamnusium bicolor</name>
    <dbReference type="NCBI Taxonomy" id="1586634"/>
    <lineage>
        <taxon>Eukaryota</taxon>
        <taxon>Metazoa</taxon>
        <taxon>Ecdysozoa</taxon>
        <taxon>Arthropoda</taxon>
        <taxon>Hexapoda</taxon>
        <taxon>Insecta</taxon>
        <taxon>Pterygota</taxon>
        <taxon>Neoptera</taxon>
        <taxon>Endopterygota</taxon>
        <taxon>Coleoptera</taxon>
        <taxon>Polyphaga</taxon>
        <taxon>Cucujiformia</taxon>
        <taxon>Chrysomeloidea</taxon>
        <taxon>Cerambycidae</taxon>
        <taxon>Lepturinae</taxon>
        <taxon>Rhagiini</taxon>
        <taxon>Rhamnusium</taxon>
    </lineage>
</organism>
<evidence type="ECO:0000313" key="2">
    <source>
        <dbReference type="Proteomes" id="UP001162156"/>
    </source>
</evidence>
<gene>
    <name evidence="1" type="ORF">NQ314_008966</name>
</gene>
<accession>A0AAV8Y5A4</accession>
<name>A0AAV8Y5A4_9CUCU</name>